<evidence type="ECO:0000313" key="3">
    <source>
        <dbReference type="Proteomes" id="UP000299102"/>
    </source>
</evidence>
<sequence length="87" mass="9419">MSPKHSRQIISCWEAQEEYRHRAHFQRAMNMDASSDAAVSAPPTPSAPAGCGNICPRSNTGGNPRDTGGCPKLDIVLLMDEMLPHNS</sequence>
<protein>
    <submittedName>
        <fullName evidence="2">Uncharacterized protein</fullName>
    </submittedName>
</protein>
<dbReference type="AlphaFoldDB" id="A0A4C1T3X8"/>
<evidence type="ECO:0000313" key="2">
    <source>
        <dbReference type="EMBL" id="GBP07971.1"/>
    </source>
</evidence>
<accession>A0A4C1T3X8</accession>
<reference evidence="2 3" key="1">
    <citation type="journal article" date="2019" name="Commun. Biol.">
        <title>The bagworm genome reveals a unique fibroin gene that provides high tensile strength.</title>
        <authorList>
            <person name="Kono N."/>
            <person name="Nakamura H."/>
            <person name="Ohtoshi R."/>
            <person name="Tomita M."/>
            <person name="Numata K."/>
            <person name="Arakawa K."/>
        </authorList>
    </citation>
    <scope>NUCLEOTIDE SEQUENCE [LARGE SCALE GENOMIC DNA]</scope>
</reference>
<dbReference type="Proteomes" id="UP000299102">
    <property type="component" value="Unassembled WGS sequence"/>
</dbReference>
<keyword evidence="3" id="KW-1185">Reference proteome</keyword>
<feature type="region of interest" description="Disordered" evidence="1">
    <location>
        <begin position="33"/>
        <end position="70"/>
    </location>
</feature>
<comment type="caution">
    <text evidence="2">The sequence shown here is derived from an EMBL/GenBank/DDBJ whole genome shotgun (WGS) entry which is preliminary data.</text>
</comment>
<name>A0A4C1T3X8_EUMVA</name>
<proteinExistence type="predicted"/>
<gene>
    <name evidence="2" type="ORF">EVAR_78107_1</name>
</gene>
<evidence type="ECO:0000256" key="1">
    <source>
        <dbReference type="SAM" id="MobiDB-lite"/>
    </source>
</evidence>
<dbReference type="EMBL" id="BGZK01000028">
    <property type="protein sequence ID" value="GBP07971.1"/>
    <property type="molecule type" value="Genomic_DNA"/>
</dbReference>
<organism evidence="2 3">
    <name type="scientific">Eumeta variegata</name>
    <name type="common">Bagworm moth</name>
    <name type="synonym">Eumeta japonica</name>
    <dbReference type="NCBI Taxonomy" id="151549"/>
    <lineage>
        <taxon>Eukaryota</taxon>
        <taxon>Metazoa</taxon>
        <taxon>Ecdysozoa</taxon>
        <taxon>Arthropoda</taxon>
        <taxon>Hexapoda</taxon>
        <taxon>Insecta</taxon>
        <taxon>Pterygota</taxon>
        <taxon>Neoptera</taxon>
        <taxon>Endopterygota</taxon>
        <taxon>Lepidoptera</taxon>
        <taxon>Glossata</taxon>
        <taxon>Ditrysia</taxon>
        <taxon>Tineoidea</taxon>
        <taxon>Psychidae</taxon>
        <taxon>Oiketicinae</taxon>
        <taxon>Eumeta</taxon>
    </lineage>
</organism>